<feature type="domain" description="MI" evidence="5">
    <location>
        <begin position="659"/>
        <end position="777"/>
    </location>
</feature>
<feature type="region of interest" description="Disordered" evidence="4">
    <location>
        <begin position="1"/>
        <end position="29"/>
    </location>
</feature>
<dbReference type="InterPro" id="IPR003891">
    <property type="entry name" value="Initiation_fac_eIF4g_MI"/>
</dbReference>
<dbReference type="Gene3D" id="1.20.970.30">
    <property type="entry name" value="eIF4G, eIF4E-binding domain"/>
    <property type="match status" value="1"/>
</dbReference>
<comment type="caution">
    <text evidence="6">The sequence shown here is derived from an EMBL/GenBank/DDBJ whole genome shotgun (WGS) entry which is preliminary data.</text>
</comment>
<dbReference type="Gene3D" id="1.25.40.180">
    <property type="match status" value="2"/>
</dbReference>
<sequence length="777" mass="85988">MRTIDDLSAVTYPKNVKAPQGKDSNGKIQYDPSFLMQFQPLCLVTSEDLSAFQNIGDEHNDSNSRGGGGMQRRQTSERGRGPRTPGGNPMDMGMFKHNPRDGGPMEMGKFSGGRILSHRAGSGGHGLPPAASGQGGMQRDGSHRGRSGRGGGKGGRHPPREQIGAPTIPLDQVVPLEKSKNRWVPVVLATDAPAQPATPTPGAEMIPQEVIVRKVKALLNKLTLEKFDSISDQIWEYAHQSSKEEDGQSLRTVIQLTFDKACDEAPFASMWAQLCRKMYNKMVASDDIVDLNVKDNKGEIVSGGNLFRKYLLNRCQTGFERGWKSQIPELDEKSSADIMMSDEYYAAVKAKRQGLGLVQFIGELFKRGMLTDRIMLECLTRLCPRPYEAEDEEAETMCKMVTTIGKDLDQSNRNNKEWMDTYFERMREMMNSPSISSRIKFMILDVMDMRKNKWATRRGNQPAPTTISQIREEAQKAKNEEKETMKRSGSSRGNLPHPVARQGSHRGGRDIQRNDSSNGGNGNGQGADGWSTVGTGAPINTTRGGRTNDLSNFGKTDRSKPRGNVLGPSGSPFASLTRNVAKTTNEKKSPASDGRASPATMTNMFSALGGEGHDEEKPTERRKLNLVPRTASTSDDDTKTEEAAAPSAAPEKPKLTQEQIERRCKNIIEEYFSLRDKKELVECVKELDEESRVTLVSKMLGVVEKKAEDVDTVCGMIEEFYNENLVDRETYIKAIKPFMENYEDLIIDVPQAPKYVASILKAAKVEWSEVADAAQES</sequence>
<dbReference type="Pfam" id="PF02854">
    <property type="entry name" value="MIF4G"/>
    <property type="match status" value="1"/>
</dbReference>
<dbReference type="EMBL" id="JBCLYO010000013">
    <property type="protein sequence ID" value="KAL0083742.1"/>
    <property type="molecule type" value="Genomic_DNA"/>
</dbReference>
<feature type="region of interest" description="Disordered" evidence="4">
    <location>
        <begin position="454"/>
        <end position="658"/>
    </location>
</feature>
<feature type="compositionally biased region" description="Polar residues" evidence="4">
    <location>
        <begin position="458"/>
        <end position="469"/>
    </location>
</feature>
<feature type="compositionally biased region" description="Polar residues" evidence="4">
    <location>
        <begin position="572"/>
        <end position="583"/>
    </location>
</feature>
<protein>
    <submittedName>
        <fullName evidence="6">Armadillo-type protein</fullName>
    </submittedName>
</protein>
<evidence type="ECO:0000259" key="5">
    <source>
        <dbReference type="PROSITE" id="PS51366"/>
    </source>
</evidence>
<evidence type="ECO:0000256" key="1">
    <source>
        <dbReference type="ARBA" id="ARBA00005775"/>
    </source>
</evidence>
<feature type="compositionally biased region" description="Polar residues" evidence="4">
    <location>
        <begin position="532"/>
        <end position="554"/>
    </location>
</feature>
<evidence type="ECO:0000313" key="7">
    <source>
        <dbReference type="Proteomes" id="UP001448207"/>
    </source>
</evidence>
<evidence type="ECO:0000256" key="4">
    <source>
        <dbReference type="SAM" id="MobiDB-lite"/>
    </source>
</evidence>
<feature type="compositionally biased region" description="Basic and acidic residues" evidence="4">
    <location>
        <begin position="470"/>
        <end position="486"/>
    </location>
</feature>
<evidence type="ECO:0000256" key="2">
    <source>
        <dbReference type="ARBA" id="ARBA00022540"/>
    </source>
</evidence>
<dbReference type="InterPro" id="IPR003890">
    <property type="entry name" value="MIF4G-like_typ-3"/>
</dbReference>
<keyword evidence="3" id="KW-0648">Protein biosynthesis</keyword>
<reference evidence="6 7" key="1">
    <citation type="submission" date="2024-04" db="EMBL/GenBank/DDBJ databases">
        <title>Symmetric and asymmetric DNA N6-adenine methylation regulates different biological responses in Mucorales.</title>
        <authorList>
            <consortium name="Lawrence Berkeley National Laboratory"/>
            <person name="Lax C."/>
            <person name="Mondo S.J."/>
            <person name="Osorio-Concepcion M."/>
            <person name="Muszewska A."/>
            <person name="Corrochano-Luque M."/>
            <person name="Gutierrez G."/>
            <person name="Riley R."/>
            <person name="Lipzen A."/>
            <person name="Guo J."/>
            <person name="Hundley H."/>
            <person name="Amirebrahimi M."/>
            <person name="Ng V."/>
            <person name="Lorenzo-Gutierrez D."/>
            <person name="Binder U."/>
            <person name="Yang J."/>
            <person name="Song Y."/>
            <person name="Canovas D."/>
            <person name="Navarro E."/>
            <person name="Freitag M."/>
            <person name="Gabaldon T."/>
            <person name="Grigoriev I.V."/>
            <person name="Corrochano L.M."/>
            <person name="Nicolas F.E."/>
            <person name="Garre V."/>
        </authorList>
    </citation>
    <scope>NUCLEOTIDE SEQUENCE [LARGE SCALE GENOMIC DNA]</scope>
    <source>
        <strain evidence="6 7">L51</strain>
    </source>
</reference>
<dbReference type="InterPro" id="IPR022745">
    <property type="entry name" value="eIF4G1_eIF4E-bd"/>
</dbReference>
<dbReference type="Pfam" id="PF02847">
    <property type="entry name" value="MA3"/>
    <property type="match status" value="1"/>
</dbReference>
<dbReference type="InterPro" id="IPR016024">
    <property type="entry name" value="ARM-type_fold"/>
</dbReference>
<proteinExistence type="inferred from homology"/>
<dbReference type="Proteomes" id="UP001448207">
    <property type="component" value="Unassembled WGS sequence"/>
</dbReference>
<dbReference type="PROSITE" id="PS51366">
    <property type="entry name" value="MI"/>
    <property type="match status" value="1"/>
</dbReference>
<dbReference type="SUPFAM" id="SSF48371">
    <property type="entry name" value="ARM repeat"/>
    <property type="match status" value="2"/>
</dbReference>
<dbReference type="InterPro" id="IPR036211">
    <property type="entry name" value="eIF4G_eIF4E-bd_sf"/>
</dbReference>
<evidence type="ECO:0000256" key="3">
    <source>
        <dbReference type="ARBA" id="ARBA00022917"/>
    </source>
</evidence>
<gene>
    <name evidence="6" type="ORF">J3Q64DRAFT_1748954</name>
</gene>
<name>A0ABR3AWN9_PHYBL</name>
<organism evidence="6 7">
    <name type="scientific">Phycomyces blakesleeanus</name>
    <dbReference type="NCBI Taxonomy" id="4837"/>
    <lineage>
        <taxon>Eukaryota</taxon>
        <taxon>Fungi</taxon>
        <taxon>Fungi incertae sedis</taxon>
        <taxon>Mucoromycota</taxon>
        <taxon>Mucoromycotina</taxon>
        <taxon>Mucoromycetes</taxon>
        <taxon>Mucorales</taxon>
        <taxon>Phycomycetaceae</taxon>
        <taxon>Phycomyces</taxon>
    </lineage>
</organism>
<dbReference type="PANTHER" id="PTHR23253:SF9">
    <property type="entry name" value="EUKARYOTIC TRANSLATION INITIATION FACTOR 4 GAMMA 2"/>
    <property type="match status" value="1"/>
</dbReference>
<evidence type="ECO:0000313" key="6">
    <source>
        <dbReference type="EMBL" id="KAL0083742.1"/>
    </source>
</evidence>
<dbReference type="SMART" id="SM00543">
    <property type="entry name" value="MIF4G"/>
    <property type="match status" value="1"/>
</dbReference>
<feature type="region of interest" description="Disordered" evidence="4">
    <location>
        <begin position="54"/>
        <end position="165"/>
    </location>
</feature>
<dbReference type="SMART" id="SM00544">
    <property type="entry name" value="MA3"/>
    <property type="match status" value="1"/>
</dbReference>
<feature type="compositionally biased region" description="Basic and acidic residues" evidence="4">
    <location>
        <begin position="611"/>
        <end position="623"/>
    </location>
</feature>
<dbReference type="Pfam" id="PF12152">
    <property type="entry name" value="eIF_4G1"/>
    <property type="match status" value="1"/>
</dbReference>
<keyword evidence="7" id="KW-1185">Reference proteome</keyword>
<dbReference type="PANTHER" id="PTHR23253">
    <property type="entry name" value="EUKARYOTIC TRANSLATION INITIATION FACTOR 4 GAMMA"/>
    <property type="match status" value="1"/>
</dbReference>
<accession>A0ABR3AWN9</accession>
<dbReference type="SUPFAM" id="SSF101489">
    <property type="entry name" value="Eukaryotic initiation factor 4f subunit eIF4g, eIF4e-binding domain"/>
    <property type="match status" value="1"/>
</dbReference>
<keyword evidence="2" id="KW-0396">Initiation factor</keyword>
<comment type="similarity">
    <text evidence="1">Belongs to the eukaryotic initiation factor 4G family.</text>
</comment>